<dbReference type="PANTHER" id="PTHR43143">
    <property type="entry name" value="METALLOPHOSPHOESTERASE, CALCINEURIN SUPERFAMILY"/>
    <property type="match status" value="1"/>
</dbReference>
<dbReference type="InterPro" id="IPR051918">
    <property type="entry name" value="STPP_CPPED1"/>
</dbReference>
<gene>
    <name evidence="8" type="ORF">CP373A1_01890</name>
</gene>
<name>A0A1B8RUE4_9CLOT</name>
<comment type="caution">
    <text evidence="8">The sequence shown here is derived from an EMBL/GenBank/DDBJ whole genome shotgun (WGS) entry which is preliminary data.</text>
</comment>
<sequence>MKNVKKRVLSTLLLAGITITNVVSGTSVVSAYVKERVNVIAEWKFDSSNIESGSIADNNLVLKDVSGNGNNLRINTYGNVDDYSKYISFSDDKMYDSAKGSVVINGDSVNKIGADFITVDNAPINKEEFENGYTIELVYKLPSDWTVSDSWMSLLSRQGDSKSMDEPELGTMNVAVSNCKEIQFLSANKDDSHKMDSASWSVSMDKGGVWYHIAIVNDNKTIRTFVNGAEAFRDYVSGDMVGLYADPNDGRFRVGSSWWKEENQLLDKFARGNYQEIRISEGALDKSQWLVTNPEEYVGEYGNNDEFSLNGESNYNMVFLPDTQNTIKFRKNVMDTAMDWIIENKNKANIISVANLGDIVENGNNEEQWNNALLFNKLPSAGINLLMQPGNHDWPEYFDKYFGGDSEYGKLTKDYVVRTSPSGRSSYMVNDGGSYKYMTLAIDYHSFDTDLSWVEEVLSNTNIPTIVTSHDLQNCSDTAPSDIKLSEKGKEVWNVVKKYNQVFMMIGGHSHGSGDEILINDFGNEVFNVLADYQFAYNGGNALFKFAEFDENTNKIYLSTFSPYAATLSEDERTFFDVNYLTGDGNYSELNINFTERFAGMEKSDLINKSLEELKSLVEKAESLNKDKYTYESFNALEEVVYKAKAILIDKNINYNIVLDTVKTLQNAIDNLKIIEDKPSNDEESNKPGGSQENNKPNGSQDNIFGNNSNNNLPKTGDSSSVLYTLLSLLAALGGVIKYGKRRDNIRVN</sequence>
<dbReference type="PROSITE" id="PS50847">
    <property type="entry name" value="GRAM_POS_ANCHORING"/>
    <property type="match status" value="1"/>
</dbReference>
<evidence type="ECO:0000256" key="6">
    <source>
        <dbReference type="SAM" id="SignalP"/>
    </source>
</evidence>
<feature type="compositionally biased region" description="Polar residues" evidence="5">
    <location>
        <begin position="688"/>
        <end position="712"/>
    </location>
</feature>
<dbReference type="EMBL" id="MAPZ01000009">
    <property type="protein sequence ID" value="OBY12370.1"/>
    <property type="molecule type" value="Genomic_DNA"/>
</dbReference>
<evidence type="ECO:0000259" key="7">
    <source>
        <dbReference type="PROSITE" id="PS50847"/>
    </source>
</evidence>
<dbReference type="InterPro" id="IPR004843">
    <property type="entry name" value="Calcineurin-like_PHP"/>
</dbReference>
<keyword evidence="4" id="KW-0572">Peptidoglycan-anchor</keyword>
<dbReference type="RefSeq" id="WP_065254238.1">
    <property type="nucleotide sequence ID" value="NZ_JAQLCW010000001.1"/>
</dbReference>
<accession>A0A1B8RUE4</accession>
<dbReference type="InterPro" id="IPR019931">
    <property type="entry name" value="LPXTG_anchor"/>
</dbReference>
<dbReference type="GO" id="GO:0016787">
    <property type="term" value="F:hydrolase activity"/>
    <property type="evidence" value="ECO:0007669"/>
    <property type="project" value="InterPro"/>
</dbReference>
<dbReference type="Gene3D" id="3.60.21.10">
    <property type="match status" value="1"/>
</dbReference>
<keyword evidence="2" id="KW-0964">Secreted</keyword>
<feature type="signal peptide" evidence="6">
    <location>
        <begin position="1"/>
        <end position="24"/>
    </location>
</feature>
<dbReference type="SUPFAM" id="SSF49899">
    <property type="entry name" value="Concanavalin A-like lectins/glucanases"/>
    <property type="match status" value="1"/>
</dbReference>
<feature type="compositionally biased region" description="Basic and acidic residues" evidence="5">
    <location>
        <begin position="676"/>
        <end position="686"/>
    </location>
</feature>
<dbReference type="Proteomes" id="UP000092714">
    <property type="component" value="Unassembled WGS sequence"/>
</dbReference>
<dbReference type="OrthoDB" id="2036332at2"/>
<dbReference type="AlphaFoldDB" id="A0A1B8RUE4"/>
<keyword evidence="1" id="KW-0134">Cell wall</keyword>
<evidence type="ECO:0000256" key="4">
    <source>
        <dbReference type="ARBA" id="ARBA00023088"/>
    </source>
</evidence>
<keyword evidence="3 6" id="KW-0732">Signal</keyword>
<keyword evidence="9" id="KW-1185">Reference proteome</keyword>
<evidence type="ECO:0000313" key="9">
    <source>
        <dbReference type="Proteomes" id="UP000092714"/>
    </source>
</evidence>
<proteinExistence type="predicted"/>
<dbReference type="InterPro" id="IPR029052">
    <property type="entry name" value="Metallo-depent_PP-like"/>
</dbReference>
<dbReference type="Pfam" id="PF00746">
    <property type="entry name" value="Gram_pos_anchor"/>
    <property type="match status" value="1"/>
</dbReference>
<dbReference type="SUPFAM" id="SSF56300">
    <property type="entry name" value="Metallo-dependent phosphatases"/>
    <property type="match status" value="1"/>
</dbReference>
<dbReference type="eggNOG" id="COG1409">
    <property type="taxonomic scope" value="Bacteria"/>
</dbReference>
<evidence type="ECO:0000256" key="1">
    <source>
        <dbReference type="ARBA" id="ARBA00022512"/>
    </source>
</evidence>
<organism evidence="8 9">
    <name type="scientific">Clostridium paraputrificum</name>
    <dbReference type="NCBI Taxonomy" id="29363"/>
    <lineage>
        <taxon>Bacteria</taxon>
        <taxon>Bacillati</taxon>
        <taxon>Bacillota</taxon>
        <taxon>Clostridia</taxon>
        <taxon>Eubacteriales</taxon>
        <taxon>Clostridiaceae</taxon>
        <taxon>Clostridium</taxon>
    </lineage>
</organism>
<dbReference type="Pfam" id="PF13385">
    <property type="entry name" value="Laminin_G_3"/>
    <property type="match status" value="1"/>
</dbReference>
<reference evidence="8 9" key="1">
    <citation type="submission" date="2016-06" db="EMBL/GenBank/DDBJ databases">
        <authorList>
            <person name="Kjaerup R.B."/>
            <person name="Dalgaard T.S."/>
            <person name="Juul-Madsen H.R."/>
        </authorList>
    </citation>
    <scope>NUCLEOTIDE SEQUENCE [LARGE SCALE GENOMIC DNA]</scope>
    <source>
        <strain evidence="8 9">373-A1</strain>
    </source>
</reference>
<protein>
    <recommendedName>
        <fullName evidence="7">Gram-positive cocci surface proteins LPxTG domain-containing protein</fullName>
    </recommendedName>
</protein>
<feature type="chain" id="PRO_5038772431" description="Gram-positive cocci surface proteins LPxTG domain-containing protein" evidence="6">
    <location>
        <begin position="25"/>
        <end position="749"/>
    </location>
</feature>
<dbReference type="NCBIfam" id="TIGR01167">
    <property type="entry name" value="LPXTG_anchor"/>
    <property type="match status" value="1"/>
</dbReference>
<dbReference type="Gene3D" id="1.20.1270.90">
    <property type="entry name" value="AF1782-like"/>
    <property type="match status" value="1"/>
</dbReference>
<evidence type="ECO:0000256" key="5">
    <source>
        <dbReference type="SAM" id="MobiDB-lite"/>
    </source>
</evidence>
<dbReference type="Pfam" id="PF00149">
    <property type="entry name" value="Metallophos"/>
    <property type="match status" value="1"/>
</dbReference>
<dbReference type="PANTHER" id="PTHR43143:SF5">
    <property type="entry name" value="SECRETED PROTEIN"/>
    <property type="match status" value="1"/>
</dbReference>
<dbReference type="InterPro" id="IPR013320">
    <property type="entry name" value="ConA-like_dom_sf"/>
</dbReference>
<evidence type="ECO:0000256" key="2">
    <source>
        <dbReference type="ARBA" id="ARBA00022525"/>
    </source>
</evidence>
<evidence type="ECO:0000256" key="3">
    <source>
        <dbReference type="ARBA" id="ARBA00022729"/>
    </source>
</evidence>
<feature type="region of interest" description="Disordered" evidence="5">
    <location>
        <begin position="676"/>
        <end position="712"/>
    </location>
</feature>
<evidence type="ECO:0000313" key="8">
    <source>
        <dbReference type="EMBL" id="OBY12370.1"/>
    </source>
</evidence>
<feature type="domain" description="Gram-positive cocci surface proteins LPxTG" evidence="7">
    <location>
        <begin position="713"/>
        <end position="749"/>
    </location>
</feature>